<name>A0A917G8I3_9NOCA</name>
<protein>
    <submittedName>
        <fullName evidence="4">Glycosyl hydrolase</fullName>
    </submittedName>
</protein>
<dbReference type="RefSeq" id="WP_229746284.1">
    <property type="nucleotide sequence ID" value="NZ_BMCU01000007.1"/>
</dbReference>
<dbReference type="InterPro" id="IPR008979">
    <property type="entry name" value="Galactose-bd-like_sf"/>
</dbReference>
<organism evidence="4 5">
    <name type="scientific">Rhodococcoides trifolii</name>
    <dbReference type="NCBI Taxonomy" id="908250"/>
    <lineage>
        <taxon>Bacteria</taxon>
        <taxon>Bacillati</taxon>
        <taxon>Actinomycetota</taxon>
        <taxon>Actinomycetes</taxon>
        <taxon>Mycobacteriales</taxon>
        <taxon>Nocardiaceae</taxon>
        <taxon>Rhodococcoides</taxon>
    </lineage>
</organism>
<dbReference type="InterPro" id="IPR036156">
    <property type="entry name" value="Beta-gal/glucu_dom_sf"/>
</dbReference>
<dbReference type="GO" id="GO:0006516">
    <property type="term" value="P:glycoprotein catabolic process"/>
    <property type="evidence" value="ECO:0007669"/>
    <property type="project" value="TreeGrafter"/>
</dbReference>
<dbReference type="SUPFAM" id="SSF51445">
    <property type="entry name" value="(Trans)glycosidases"/>
    <property type="match status" value="1"/>
</dbReference>
<evidence type="ECO:0000256" key="2">
    <source>
        <dbReference type="ARBA" id="ARBA00023295"/>
    </source>
</evidence>
<evidence type="ECO:0000313" key="4">
    <source>
        <dbReference type="EMBL" id="GGG28235.1"/>
    </source>
</evidence>
<evidence type="ECO:0000256" key="1">
    <source>
        <dbReference type="ARBA" id="ARBA00022801"/>
    </source>
</evidence>
<keyword evidence="1 4" id="KW-0378">Hydrolase</keyword>
<dbReference type="GO" id="GO:0004567">
    <property type="term" value="F:beta-mannosidase activity"/>
    <property type="evidence" value="ECO:0007669"/>
    <property type="project" value="TreeGrafter"/>
</dbReference>
<keyword evidence="2" id="KW-0326">Glycosidase</keyword>
<dbReference type="AlphaFoldDB" id="A0A917G8I3"/>
<dbReference type="Pfam" id="PF22666">
    <property type="entry name" value="Glyco_hydro_2_N2"/>
    <property type="match status" value="1"/>
</dbReference>
<keyword evidence="5" id="KW-1185">Reference proteome</keyword>
<comment type="caution">
    <text evidence="4">The sequence shown here is derived from an EMBL/GenBank/DDBJ whole genome shotgun (WGS) entry which is preliminary data.</text>
</comment>
<dbReference type="Gene3D" id="3.20.20.80">
    <property type="entry name" value="Glycosidases"/>
    <property type="match status" value="1"/>
</dbReference>
<dbReference type="PANTHER" id="PTHR43730">
    <property type="entry name" value="BETA-MANNOSIDASE"/>
    <property type="match status" value="1"/>
</dbReference>
<dbReference type="InterPro" id="IPR017853">
    <property type="entry name" value="GH"/>
</dbReference>
<reference evidence="4" key="2">
    <citation type="submission" date="2020-09" db="EMBL/GenBank/DDBJ databases">
        <authorList>
            <person name="Sun Q."/>
            <person name="Sedlacek I."/>
        </authorList>
    </citation>
    <scope>NUCLEOTIDE SEQUENCE</scope>
    <source>
        <strain evidence="4">CCM 7905</strain>
    </source>
</reference>
<dbReference type="InterPro" id="IPR054593">
    <property type="entry name" value="Beta-mannosidase-like_N2"/>
</dbReference>
<dbReference type="SUPFAM" id="SSF49303">
    <property type="entry name" value="beta-Galactosidase/glucuronidase domain"/>
    <property type="match status" value="2"/>
</dbReference>
<reference evidence="4" key="1">
    <citation type="journal article" date="2014" name="Int. J. Syst. Evol. Microbiol.">
        <title>Complete genome sequence of Corynebacterium casei LMG S-19264T (=DSM 44701T), isolated from a smear-ripened cheese.</title>
        <authorList>
            <consortium name="US DOE Joint Genome Institute (JGI-PGF)"/>
            <person name="Walter F."/>
            <person name="Albersmeier A."/>
            <person name="Kalinowski J."/>
            <person name="Ruckert C."/>
        </authorList>
    </citation>
    <scope>NUCLEOTIDE SEQUENCE</scope>
    <source>
        <strain evidence="4">CCM 7905</strain>
    </source>
</reference>
<evidence type="ECO:0000313" key="5">
    <source>
        <dbReference type="Proteomes" id="UP000654257"/>
    </source>
</evidence>
<gene>
    <name evidence="4" type="ORF">GCM10007304_47580</name>
</gene>
<dbReference type="Proteomes" id="UP000654257">
    <property type="component" value="Unassembled WGS sequence"/>
</dbReference>
<sequence>MTPLFGSWSVTATPPAAFSHPSEIVGEWADAAVPGTVASSALDVPVGDVDSLDFWYRADLTVPEGSWRIEFDGLATHSEIFLDGDPVATSTSMFVPVHLDVAPGEVTIAIAFRSLDAHLKKRRPRGRWRSSMTDRQGLRWVRTSMLGRAPVFSGAPAIVGPFRPVRLVPRPTHDVRVWGEWMGGKAVLRLSGEASTPLTVSVDGGVFEVPIAGDGRVDESIVVEQARPWWPHTHGEPVTYSVDVNGVSTTVGFRSISLDAVSMTLSINGVPVFCRGGCWVPLDPVSVQNDPEVLDAALRAVREAGLNMIRLTGTMIYEDDAFFAACSRSGILVWQDVMFATVDPPEDAAFTAEALAEVRHLLRRRVNEPCLAVLSGGSETYQQPTMLGLEAEQSRMSLLDSAIPSLADKLAPGLPYVPSSPSGGDLLTHVGSGVAHYFGIGGYLRPLSDVRSAGVRFAAESLAFAVPPERRAVDTWFGSAAAAGHTPHWKAAVPRDRGSSWDFEDVRDHYVRTVFGVEPSSVRRDDPEFYLDLGRAVICEAVTEAYGFWRSARSDCAGALVLTLRDLEPGAGWGFSDSAGSPKAPWYALARASAPVAVLVTDAGMDGYRIDAVNDTAHDVVGDLRVRAFTGAGAVAAEGSLPIAMPARSVVATTADAVVGRFTDLSHAHRFGPRTFDAVETTLVVGDDVVAQDVRVVGGPALPRQNTVGLTAVGREVDGTWALDVRAEYAAQYVCVDVDGFAPSDSWFHLAPGVTRTLKLTTDTVGRKPSGHVRALNAVARGRVTVED</sequence>
<accession>A0A917G8I3</accession>
<dbReference type="EMBL" id="BMCU01000007">
    <property type="protein sequence ID" value="GGG28235.1"/>
    <property type="molecule type" value="Genomic_DNA"/>
</dbReference>
<dbReference type="InterPro" id="IPR050887">
    <property type="entry name" value="Beta-mannosidase_GH2"/>
</dbReference>
<dbReference type="SUPFAM" id="SSF49785">
    <property type="entry name" value="Galactose-binding domain-like"/>
    <property type="match status" value="1"/>
</dbReference>
<proteinExistence type="predicted"/>
<dbReference type="PANTHER" id="PTHR43730:SF1">
    <property type="entry name" value="BETA-MANNOSIDASE"/>
    <property type="match status" value="1"/>
</dbReference>
<dbReference type="Gene3D" id="2.60.120.260">
    <property type="entry name" value="Galactose-binding domain-like"/>
    <property type="match status" value="1"/>
</dbReference>
<evidence type="ECO:0000259" key="3">
    <source>
        <dbReference type="Pfam" id="PF22666"/>
    </source>
</evidence>
<feature type="domain" description="Beta-mannosidase-like galactose-binding" evidence="3">
    <location>
        <begin position="47"/>
        <end position="135"/>
    </location>
</feature>